<reference evidence="2" key="5">
    <citation type="journal article" date="2001" name="Nature">
        <title>Functional annotation of a full-length mouse cDNA collection.</title>
        <authorList>
            <consortium name="The RIKEN Genome Exploration Research Group Phase II Team and the FANTOM Consortium"/>
        </authorList>
    </citation>
    <scope>NUCLEOTIDE SEQUENCE</scope>
    <source>
        <strain evidence="2">C57BL/6J</strain>
        <tissue evidence="2">Whole body</tissue>
    </source>
</reference>
<reference evidence="2" key="8">
    <citation type="journal article" date="2005" name="Science">
        <title>Antisense Transcription in the Mammalian Transcriptome.</title>
        <authorList>
            <consortium name="RIKEN Genome Exploration Research Group and Genome Science Group (Genome Network Project Core Group) and the FANTOM Consortium"/>
        </authorList>
    </citation>
    <scope>NUCLEOTIDE SEQUENCE</scope>
    <source>
        <strain evidence="2">C57BL/6J</strain>
        <tissue evidence="2">Whole body</tissue>
    </source>
</reference>
<dbReference type="AlphaFoldDB" id="Q9D043"/>
<reference evidence="2" key="1">
    <citation type="journal article" date="1999" name="Methods Enzymol.">
        <title>High-efficiency full-length cDNA cloning.</title>
        <authorList>
            <person name="Carninci P."/>
            <person name="Hayashizaki Y."/>
        </authorList>
    </citation>
    <scope>NUCLEOTIDE SEQUENCE</scope>
    <source>
        <strain evidence="2">C57BL/6J</strain>
        <tissue evidence="2">Whole body</tissue>
    </source>
</reference>
<evidence type="ECO:0000313" key="2">
    <source>
        <dbReference type="EMBL" id="BAB27866.1"/>
    </source>
</evidence>
<gene>
    <name evidence="3" type="primary">Draxin</name>
    <name evidence="3" type="synonym">2610109H07Rik</name>
</gene>
<evidence type="ECO:0000313" key="3">
    <source>
        <dbReference type="MGI" id="MGI:1917683"/>
    </source>
</evidence>
<name>Q9D043_MOUSE</name>
<sequence>MVTRPRQLRGIRVTITRIACQELAVTSGNISAHPTTAASTTNVSTTACAWKGCVAMPNSTGTAGPLGGRGAAWNRRQPTGTRDLSSTSSALVVPPHRPGV</sequence>
<reference evidence="2" key="3">
    <citation type="journal article" date="2000" name="Genome Res.">
        <title>RIKEN integrated sequence analysis (RISA) system--384-format sequencing pipeline with 384 multicapillary sequencer.</title>
        <authorList>
            <person name="Shibata K."/>
            <person name="Itoh M."/>
            <person name="Aizawa K."/>
            <person name="Nagaoka S."/>
            <person name="Sasaki N."/>
            <person name="Carninci P."/>
            <person name="Konno H."/>
            <person name="Akiyama J."/>
            <person name="Nishi K."/>
            <person name="Kitsunai T."/>
            <person name="Tashiro H."/>
            <person name="Itoh M."/>
            <person name="Sumi N."/>
            <person name="Ishii Y."/>
            <person name="Nakamura S."/>
            <person name="Hazama M."/>
            <person name="Nishine T."/>
            <person name="Harada A."/>
            <person name="Yamamoto R."/>
            <person name="Matsumoto H."/>
            <person name="Sakaguchi S."/>
            <person name="Ikegami T."/>
            <person name="Kashiwagi K."/>
            <person name="Fujiwake S."/>
            <person name="Inoue K."/>
            <person name="Togawa Y."/>
            <person name="Izawa M."/>
            <person name="Ohara E."/>
            <person name="Watahiki M."/>
            <person name="Yoneda Y."/>
            <person name="Ishikawa T."/>
            <person name="Ozawa K."/>
            <person name="Tanaka T."/>
            <person name="Matsuura S."/>
            <person name="Kawai J."/>
            <person name="Okazaki Y."/>
            <person name="Muramatsu M."/>
            <person name="Inoue Y."/>
            <person name="Kira A."/>
            <person name="Hayashizaki Y."/>
        </authorList>
    </citation>
    <scope>NUCLEOTIDE SEQUENCE</scope>
    <source>
        <strain evidence="2">C57BL/6J</strain>
        <tissue evidence="2">Whole body</tissue>
    </source>
</reference>
<protein>
    <submittedName>
        <fullName evidence="2">Uncharacterized protein</fullName>
    </submittedName>
</protein>
<feature type="compositionally biased region" description="Polar residues" evidence="1">
    <location>
        <begin position="76"/>
        <end position="90"/>
    </location>
</feature>
<dbReference type="EMBL" id="AK011831">
    <property type="protein sequence ID" value="BAB27866.1"/>
    <property type="molecule type" value="mRNA"/>
</dbReference>
<feature type="region of interest" description="Disordered" evidence="1">
    <location>
        <begin position="60"/>
        <end position="100"/>
    </location>
</feature>
<accession>Q9D043</accession>
<organism evidence="2">
    <name type="scientific">Mus musculus</name>
    <name type="common">Mouse</name>
    <dbReference type="NCBI Taxonomy" id="10090"/>
    <lineage>
        <taxon>Eukaryota</taxon>
        <taxon>Metazoa</taxon>
        <taxon>Chordata</taxon>
        <taxon>Craniata</taxon>
        <taxon>Vertebrata</taxon>
        <taxon>Euteleostomi</taxon>
        <taxon>Mammalia</taxon>
        <taxon>Eutheria</taxon>
        <taxon>Euarchontoglires</taxon>
        <taxon>Glires</taxon>
        <taxon>Rodentia</taxon>
        <taxon>Myomorpha</taxon>
        <taxon>Muroidea</taxon>
        <taxon>Muridae</taxon>
        <taxon>Murinae</taxon>
        <taxon>Mus</taxon>
        <taxon>Mus</taxon>
    </lineage>
</organism>
<proteinExistence type="evidence at transcript level"/>
<reference evidence="2" key="4">
    <citation type="submission" date="2000-07" db="EMBL/GenBank/DDBJ databases">
        <authorList>
            <person name="Adachi J."/>
            <person name="Aizawa K."/>
            <person name="Akahira S."/>
            <person name="Akimura T."/>
            <person name="Arai A."/>
            <person name="Aono H."/>
            <person name="Arakawa T."/>
            <person name="Bono H."/>
            <person name="Carninci P."/>
            <person name="Fukuda S."/>
            <person name="Fukunishi Y."/>
            <person name="Furuno M."/>
            <person name="Hanagaki T."/>
            <person name="Hara A."/>
            <person name="Hayatsu N."/>
            <person name="Hiramoto K."/>
            <person name="Hiraoka T."/>
            <person name="Hori F."/>
            <person name="Imotani K."/>
            <person name="Ishii Y."/>
            <person name="Itoh M."/>
            <person name="Izawa M."/>
            <person name="Kasukawa T."/>
            <person name="Kato H."/>
            <person name="Kawai J."/>
            <person name="Kojima Y."/>
            <person name="Konno H."/>
            <person name="Kouda M."/>
            <person name="Koya S."/>
            <person name="Kurihara C."/>
            <person name="Matsuyama T."/>
            <person name="Miyazaki A."/>
            <person name="Nishi K."/>
            <person name="Nomura K."/>
            <person name="Numazaki R."/>
            <person name="Ohno M."/>
            <person name="Okazaki Y."/>
            <person name="Okido T."/>
            <person name="Owa C."/>
            <person name="Saito H."/>
            <person name="Saito R."/>
            <person name="Sakai C."/>
            <person name="Sakai K."/>
            <person name="Sano H."/>
            <person name="Sasaki D."/>
            <person name="Shibata K."/>
            <person name="Shibata Y."/>
            <person name="Shinagawa A."/>
            <person name="Shiraki T."/>
            <person name="Sogabe Y."/>
            <person name="Suzuki H."/>
            <person name="Tagami M."/>
            <person name="Tagawa A."/>
            <person name="Takahashi F."/>
            <person name="Tanaka T."/>
            <person name="Tejima Y."/>
            <person name="Toya T."/>
            <person name="Yamamura T."/>
            <person name="Yasunishi A."/>
            <person name="Yoshida K."/>
            <person name="Yoshino M."/>
            <person name="Muramatsu M."/>
            <person name="Hayashizaki Y."/>
        </authorList>
    </citation>
    <scope>NUCLEOTIDE SEQUENCE</scope>
    <source>
        <strain evidence="2">C57BL/6J</strain>
        <tissue evidence="2">Whole body</tissue>
    </source>
</reference>
<reference evidence="2" key="6">
    <citation type="journal article" date="2002" name="Nature">
        <title>Analysis of the mouse transcriptome based on functional annotation of 60,770 full-length cDNAs.</title>
        <authorList>
            <consortium name="The FANTOM Consortium and the RIKEN Genome Exploration Research Group Phase I and II Team"/>
        </authorList>
    </citation>
    <scope>NUCLEOTIDE SEQUENCE</scope>
    <source>
        <strain evidence="2">C57BL/6J</strain>
        <tissue evidence="2">Whole body</tissue>
    </source>
</reference>
<evidence type="ECO:0000256" key="1">
    <source>
        <dbReference type="SAM" id="MobiDB-lite"/>
    </source>
</evidence>
<dbReference type="AGR" id="MGI:1917683"/>
<dbReference type="MGI" id="MGI:1917683">
    <property type="gene designation" value="Draxin"/>
</dbReference>
<reference evidence="2" key="7">
    <citation type="journal article" date="2005" name="Science">
        <title>The Transcriptional Landscape of the Mammalian Genome.</title>
        <authorList>
            <consortium name="The FANTOM Consortium"/>
            <consortium name="Riken Genome Exploration Research Group and Genome Science Group (Genome Network Project Core Group)"/>
        </authorList>
    </citation>
    <scope>NUCLEOTIDE SEQUENCE</scope>
    <source>
        <strain evidence="2">C57BL/6J</strain>
        <tissue evidence="2">Whole body</tissue>
    </source>
</reference>
<reference evidence="2" key="2">
    <citation type="journal article" date="2000" name="Genome Res.">
        <title>Normalization and subtraction of cap-trapper-selected cDNAs to prepare full-length cDNA libraries for rapid discovery of new genes.</title>
        <authorList>
            <person name="Carninci P."/>
            <person name="Shibata Y."/>
            <person name="Hayatsu N."/>
            <person name="Sugahara Y."/>
            <person name="Shibata K."/>
            <person name="Itoh M."/>
            <person name="Konno H."/>
            <person name="Okazaki Y."/>
            <person name="Muramatsu M."/>
            <person name="Hayashizaki Y."/>
        </authorList>
    </citation>
    <scope>NUCLEOTIDE SEQUENCE</scope>
    <source>
        <strain evidence="2">C57BL/6J</strain>
        <tissue evidence="2">Whole body</tissue>
    </source>
</reference>